<dbReference type="EMBL" id="CAAALY010047128">
    <property type="protein sequence ID" value="VEL20582.1"/>
    <property type="molecule type" value="Genomic_DNA"/>
</dbReference>
<accession>A0A3S5BDQ7</accession>
<sequence>MAVVNRPPIPRTFRTGADANIKTNEPLQTSSLDQALTTAQEGKQANRTSCQDREGAQMQHSGVPQVSLTPSALQSTSDKPGRPIRSISSIHSIRKARGVTYLSEKRDQQTLSMSNQAGLPIEGKSSEGQRLPPVPPYLPSTSIADVSTIPASTSRLPVTANSHQTPPPSVLSPPWASWQKPDDLSAYAKSESSMYTPSVPERLDYPTTLPAAPSMPNLKYLDVAQR</sequence>
<dbReference type="Proteomes" id="UP000784294">
    <property type="component" value="Unassembled WGS sequence"/>
</dbReference>
<protein>
    <submittedName>
        <fullName evidence="2">Uncharacterized protein</fullName>
    </submittedName>
</protein>
<gene>
    <name evidence="2" type="ORF">PXEA_LOCUS14022</name>
</gene>
<keyword evidence="3" id="KW-1185">Reference proteome</keyword>
<feature type="compositionally biased region" description="Polar residues" evidence="1">
    <location>
        <begin position="58"/>
        <end position="78"/>
    </location>
</feature>
<feature type="region of interest" description="Disordered" evidence="1">
    <location>
        <begin position="1"/>
        <end position="143"/>
    </location>
</feature>
<comment type="caution">
    <text evidence="2">The sequence shown here is derived from an EMBL/GenBank/DDBJ whole genome shotgun (WGS) entry which is preliminary data.</text>
</comment>
<evidence type="ECO:0000313" key="3">
    <source>
        <dbReference type="Proteomes" id="UP000784294"/>
    </source>
</evidence>
<evidence type="ECO:0000313" key="2">
    <source>
        <dbReference type="EMBL" id="VEL20582.1"/>
    </source>
</evidence>
<dbReference type="AlphaFoldDB" id="A0A3S5BDQ7"/>
<feature type="non-terminal residue" evidence="2">
    <location>
        <position position="226"/>
    </location>
</feature>
<organism evidence="2 3">
    <name type="scientific">Protopolystoma xenopodis</name>
    <dbReference type="NCBI Taxonomy" id="117903"/>
    <lineage>
        <taxon>Eukaryota</taxon>
        <taxon>Metazoa</taxon>
        <taxon>Spiralia</taxon>
        <taxon>Lophotrochozoa</taxon>
        <taxon>Platyhelminthes</taxon>
        <taxon>Monogenea</taxon>
        <taxon>Polyopisthocotylea</taxon>
        <taxon>Polystomatidea</taxon>
        <taxon>Polystomatidae</taxon>
        <taxon>Protopolystoma</taxon>
    </lineage>
</organism>
<feature type="compositionally biased region" description="Polar residues" evidence="1">
    <location>
        <begin position="21"/>
        <end position="49"/>
    </location>
</feature>
<evidence type="ECO:0000256" key="1">
    <source>
        <dbReference type="SAM" id="MobiDB-lite"/>
    </source>
</evidence>
<reference evidence="2" key="1">
    <citation type="submission" date="2018-11" db="EMBL/GenBank/DDBJ databases">
        <authorList>
            <consortium name="Pathogen Informatics"/>
        </authorList>
    </citation>
    <scope>NUCLEOTIDE SEQUENCE</scope>
</reference>
<feature type="region of interest" description="Disordered" evidence="1">
    <location>
        <begin position="157"/>
        <end position="216"/>
    </location>
</feature>
<proteinExistence type="predicted"/>
<name>A0A3S5BDQ7_9PLAT</name>